<reference evidence="4 5" key="2">
    <citation type="journal article" date="2013" name="Genome Announc.">
        <title>Genome Sequence of Growth-Improving Paenibacillus mucilaginosus Strain KNP414.</title>
        <authorList>
            <person name="Lu J.J."/>
            <person name="Wang J.F."/>
            <person name="Hu X.F."/>
        </authorList>
    </citation>
    <scope>NUCLEOTIDE SEQUENCE [LARGE SCALE GENOMIC DNA]</scope>
    <source>
        <strain evidence="4 5">KNP414</strain>
    </source>
</reference>
<protein>
    <submittedName>
        <fullName evidence="4">Transcriptional regulator, TetR family</fullName>
    </submittedName>
</protein>
<dbReference type="Gene3D" id="1.10.10.60">
    <property type="entry name" value="Homeodomain-like"/>
    <property type="match status" value="1"/>
</dbReference>
<dbReference type="PANTHER" id="PTHR30055">
    <property type="entry name" value="HTH-TYPE TRANSCRIPTIONAL REGULATOR RUTR"/>
    <property type="match status" value="1"/>
</dbReference>
<dbReference type="RefSeq" id="WP_013917647.1">
    <property type="nucleotide sequence ID" value="NC_015690.1"/>
</dbReference>
<dbReference type="PANTHER" id="PTHR30055:SF222">
    <property type="entry name" value="REGULATORY PROTEIN"/>
    <property type="match status" value="1"/>
</dbReference>
<dbReference type="SUPFAM" id="SSF46689">
    <property type="entry name" value="Homeodomain-like"/>
    <property type="match status" value="1"/>
</dbReference>
<dbReference type="InterPro" id="IPR050109">
    <property type="entry name" value="HTH-type_TetR-like_transc_reg"/>
</dbReference>
<dbReference type="GO" id="GO:0003677">
    <property type="term" value="F:DNA binding"/>
    <property type="evidence" value="ECO:0007669"/>
    <property type="project" value="UniProtKB-UniRule"/>
</dbReference>
<dbReference type="InterPro" id="IPR036271">
    <property type="entry name" value="Tet_transcr_reg_TetR-rel_C_sf"/>
</dbReference>
<dbReference type="InterPro" id="IPR001647">
    <property type="entry name" value="HTH_TetR"/>
</dbReference>
<name>F8F943_PAEMK</name>
<dbReference type="PRINTS" id="PR00455">
    <property type="entry name" value="HTHTETR"/>
</dbReference>
<dbReference type="EMBL" id="CP002869">
    <property type="protein sequence ID" value="AEI42491.1"/>
    <property type="molecule type" value="Genomic_DNA"/>
</dbReference>
<sequence>MSTEPSTEDAWLQQLLELGESGKAMTEKQRRIVQAAVEIFAEKGYSAASTSEIAQKAGVAEGTIFRHYKTKKDLLLSIVGPTMAKLVAPFVLRDFTPVLEASYAGYDDFLRALVRNRLEFVRRHLPVIRILLQEIPFQTELREEFKAVLMREVYVRVEKAIHHFQAQGQLIALPAFTVVRLTVSVVVGFLMTRFMLFPELDWNEEEELEICVNFIMNGLSAGPSVPRGEE</sequence>
<dbReference type="AlphaFoldDB" id="F8F943"/>
<evidence type="ECO:0000259" key="3">
    <source>
        <dbReference type="PROSITE" id="PS50977"/>
    </source>
</evidence>
<evidence type="ECO:0000256" key="1">
    <source>
        <dbReference type="ARBA" id="ARBA00023125"/>
    </source>
</evidence>
<dbReference type="GO" id="GO:0006355">
    <property type="term" value="P:regulation of DNA-templated transcription"/>
    <property type="evidence" value="ECO:0007669"/>
    <property type="project" value="UniProtKB-ARBA"/>
</dbReference>
<dbReference type="KEGG" id="pms:KNP414_03953"/>
<dbReference type="Pfam" id="PF00440">
    <property type="entry name" value="TetR_N"/>
    <property type="match status" value="1"/>
</dbReference>
<dbReference type="Gene3D" id="1.10.357.10">
    <property type="entry name" value="Tetracycline Repressor, domain 2"/>
    <property type="match status" value="1"/>
</dbReference>
<dbReference type="HOGENOM" id="CLU_069356_27_3_9"/>
<keyword evidence="1 2" id="KW-0238">DNA-binding</keyword>
<dbReference type="PATRIC" id="fig|1036673.3.peg.3633"/>
<accession>F8F943</accession>
<evidence type="ECO:0000313" key="5">
    <source>
        <dbReference type="Proteomes" id="UP000006620"/>
    </source>
</evidence>
<gene>
    <name evidence="4" type="ordered locus">KNP414_03953</name>
</gene>
<evidence type="ECO:0000313" key="4">
    <source>
        <dbReference type="EMBL" id="AEI42491.1"/>
    </source>
</evidence>
<reference evidence="5" key="1">
    <citation type="submission" date="2011-06" db="EMBL/GenBank/DDBJ databases">
        <title>Complete genome sequence of Paenibacillus mucilaginosus KNP414.</title>
        <authorList>
            <person name="Wang J."/>
            <person name="Hu S."/>
            <person name="Hu X."/>
            <person name="Zhang B."/>
            <person name="Dong D."/>
            <person name="Zhang S."/>
            <person name="Zhao K."/>
            <person name="Wu D."/>
        </authorList>
    </citation>
    <scope>NUCLEOTIDE SEQUENCE [LARGE SCALE GENOMIC DNA]</scope>
    <source>
        <strain evidence="5">KNP414</strain>
    </source>
</reference>
<feature type="DNA-binding region" description="H-T-H motif" evidence="2">
    <location>
        <begin position="49"/>
        <end position="68"/>
    </location>
</feature>
<dbReference type="Proteomes" id="UP000006620">
    <property type="component" value="Chromosome"/>
</dbReference>
<dbReference type="InterPro" id="IPR009057">
    <property type="entry name" value="Homeodomain-like_sf"/>
</dbReference>
<proteinExistence type="predicted"/>
<organism evidence="4 5">
    <name type="scientific">Paenibacillus mucilaginosus (strain KNP414)</name>
    <dbReference type="NCBI Taxonomy" id="1036673"/>
    <lineage>
        <taxon>Bacteria</taxon>
        <taxon>Bacillati</taxon>
        <taxon>Bacillota</taxon>
        <taxon>Bacilli</taxon>
        <taxon>Bacillales</taxon>
        <taxon>Paenibacillaceae</taxon>
        <taxon>Paenibacillus</taxon>
    </lineage>
</organism>
<evidence type="ECO:0000256" key="2">
    <source>
        <dbReference type="PROSITE-ProRule" id="PRU00335"/>
    </source>
</evidence>
<dbReference type="SUPFAM" id="SSF48498">
    <property type="entry name" value="Tetracyclin repressor-like, C-terminal domain"/>
    <property type="match status" value="1"/>
</dbReference>
<feature type="domain" description="HTH tetR-type" evidence="3">
    <location>
        <begin position="26"/>
        <end position="86"/>
    </location>
</feature>
<dbReference type="PROSITE" id="PS50977">
    <property type="entry name" value="HTH_TETR_2"/>
    <property type="match status" value="1"/>
</dbReference>